<dbReference type="InterPro" id="IPR026960">
    <property type="entry name" value="RVT-Znf"/>
</dbReference>
<dbReference type="AlphaFoldDB" id="A0A9D5BKT3"/>
<comment type="caution">
    <text evidence="2">The sequence shown here is derived from an EMBL/GenBank/DDBJ whole genome shotgun (WGS) entry which is preliminary data.</text>
</comment>
<proteinExistence type="predicted"/>
<organism evidence="2 3">
    <name type="scientific">Pisum sativum</name>
    <name type="common">Garden pea</name>
    <name type="synonym">Lathyrus oleraceus</name>
    <dbReference type="NCBI Taxonomy" id="3888"/>
    <lineage>
        <taxon>Eukaryota</taxon>
        <taxon>Viridiplantae</taxon>
        <taxon>Streptophyta</taxon>
        <taxon>Embryophyta</taxon>
        <taxon>Tracheophyta</taxon>
        <taxon>Spermatophyta</taxon>
        <taxon>Magnoliopsida</taxon>
        <taxon>eudicotyledons</taxon>
        <taxon>Gunneridae</taxon>
        <taxon>Pentapetalae</taxon>
        <taxon>rosids</taxon>
        <taxon>fabids</taxon>
        <taxon>Fabales</taxon>
        <taxon>Fabaceae</taxon>
        <taxon>Papilionoideae</taxon>
        <taxon>50 kb inversion clade</taxon>
        <taxon>NPAAA clade</taxon>
        <taxon>Hologalegina</taxon>
        <taxon>IRL clade</taxon>
        <taxon>Fabeae</taxon>
        <taxon>Lathyrus</taxon>
    </lineage>
</organism>
<evidence type="ECO:0000313" key="3">
    <source>
        <dbReference type="Proteomes" id="UP001058974"/>
    </source>
</evidence>
<evidence type="ECO:0000259" key="1">
    <source>
        <dbReference type="Pfam" id="PF13966"/>
    </source>
</evidence>
<dbReference type="Pfam" id="PF13966">
    <property type="entry name" value="zf-RVT"/>
    <property type="match status" value="1"/>
</dbReference>
<dbReference type="Proteomes" id="UP001058974">
    <property type="component" value="Chromosome 1"/>
</dbReference>
<accession>A0A9D5BKT3</accession>
<protein>
    <recommendedName>
        <fullName evidence="1">Reverse transcriptase zinc-binding domain-containing protein</fullName>
    </recommendedName>
</protein>
<keyword evidence="3" id="KW-1185">Reference proteome</keyword>
<feature type="domain" description="Reverse transcriptase zinc-binding" evidence="1">
    <location>
        <begin position="14"/>
        <end position="85"/>
    </location>
</feature>
<reference evidence="2 3" key="1">
    <citation type="journal article" date="2022" name="Nat. Genet.">
        <title>Improved pea reference genome and pan-genome highlight genomic features and evolutionary characteristics.</title>
        <authorList>
            <person name="Yang T."/>
            <person name="Liu R."/>
            <person name="Luo Y."/>
            <person name="Hu S."/>
            <person name="Wang D."/>
            <person name="Wang C."/>
            <person name="Pandey M.K."/>
            <person name="Ge S."/>
            <person name="Xu Q."/>
            <person name="Li N."/>
            <person name="Li G."/>
            <person name="Huang Y."/>
            <person name="Saxena R.K."/>
            <person name="Ji Y."/>
            <person name="Li M."/>
            <person name="Yan X."/>
            <person name="He Y."/>
            <person name="Liu Y."/>
            <person name="Wang X."/>
            <person name="Xiang C."/>
            <person name="Varshney R.K."/>
            <person name="Ding H."/>
            <person name="Gao S."/>
            <person name="Zong X."/>
        </authorList>
    </citation>
    <scope>NUCLEOTIDE SEQUENCE [LARGE SCALE GENOMIC DNA]</scope>
    <source>
        <strain evidence="2 3">cv. Zhongwan 6</strain>
    </source>
</reference>
<name>A0A9D5BKT3_PEA</name>
<evidence type="ECO:0000313" key="2">
    <source>
        <dbReference type="EMBL" id="KAI5445400.1"/>
    </source>
</evidence>
<gene>
    <name evidence="2" type="ORF">KIW84_013584</name>
</gene>
<dbReference type="EMBL" id="JAMSHJ010000001">
    <property type="protein sequence ID" value="KAI5445400.1"/>
    <property type="molecule type" value="Genomic_DNA"/>
</dbReference>
<dbReference type="Gramene" id="Psat01G0358400-T1">
    <property type="protein sequence ID" value="KAI5445400.1"/>
    <property type="gene ID" value="KIW84_013584"/>
</dbReference>
<sequence length="233" mass="26499">MEAKVQDTTEEDRSGVFRTLWKVAVPTNIKVFGWRLFLNQLATKDQLIKRGLCLTGHDVLCVLCLQLDKDLNQLFFGCLVSKIVWEQVGSWTRFYVSVIGPFWKFFLSWSSFFKTISSKDNIGIIWLAVIWGLWKSRNDDIFNEASCNLNNIVCLFIVPYPSIPHFSFAISTTTYVDEDSVDVVNIVGVVTQGDTREAISADFYARVMNEDVLYGANGVEKRLSPLVNLLFGK</sequence>